<evidence type="ECO:0000313" key="4">
    <source>
        <dbReference type="Proteomes" id="UP000226192"/>
    </source>
</evidence>
<dbReference type="InterPro" id="IPR056948">
    <property type="entry name" value="PNGaseA_N"/>
</dbReference>
<accession>A0A2C5XA76</accession>
<keyword evidence="4" id="KW-1185">Reference proteome</keyword>
<dbReference type="AlphaFoldDB" id="A0A2C5XA76"/>
<sequence length="678" mass="76415">MRLVSSLSLPLLVAWSTPGVFARPRIPEFYLDPDPEPITKLKAGDGAPPLYAEEVPPWQDRPQGEAPVEPLRCFQVSTPVLDSRGLVVGHEYVDRYEEEYAGCQVQLLDNVSFANSYGHPHVVKYTPPKCRFNRVVINMTVTSSGRQFDRLGSLWLGDVEAWRFSTAEPKSGPGIVWTQWKDVSHLKNLWTLDQTIILDLGNLVNEKYTAPYYVTLTARFFRRQGANLDPVMPPADHIEAITAKRAKEGLGSALVYEGKPVQTWLTLPRNMERAVISIAATGQGDEEFWWSNVPDEAVEVFRPNVTLPGRGGYRELRVYIDGHLVGLVFPFPIVFTGGISPPMHRPIVGPQVFDLREHQIDVTPWLGLLCNGQPLNVTIEVLAHDGQPVPSSWVISGKMFMWLGAQGAVSKGYKPRVRMVNRDEPLRIITDPPNSLSYRHCVDRLFTVESEVVINNMTKTVAWNQTFVGKNRGFVAKYGDKQQVHSTFHGEDTWLEEKVPRFYTSYTYPIASSYEMFADKGPYASIINASLTHGEEFILFGQGVFPTGLECFDFPRTFPFIKGGISLSNLRSARGRFFQRRNGTSFGFGTASEGFHLGAHPFYYDTTSPQRVADPSLYNRRVAVANESIIEDTWELYKPRGYMQLQEPPTQALDQLANQFVGYGRLPAVRRTWPGIYL</sequence>
<evidence type="ECO:0000313" key="3">
    <source>
        <dbReference type="EMBL" id="PHH64099.1"/>
    </source>
</evidence>
<gene>
    <name evidence="3" type="ORF">CDD81_4974</name>
</gene>
<feature type="chain" id="PRO_5013378900" description="Peptide N-acetyl-beta-D-glucosaminyl asparaginase amidase A N-terminal domain-containing protein" evidence="1">
    <location>
        <begin position="23"/>
        <end position="678"/>
    </location>
</feature>
<dbReference type="STRING" id="1399860.A0A2C5XA76"/>
<evidence type="ECO:0000256" key="1">
    <source>
        <dbReference type="SAM" id="SignalP"/>
    </source>
</evidence>
<dbReference type="Proteomes" id="UP000226192">
    <property type="component" value="Unassembled WGS sequence"/>
</dbReference>
<dbReference type="InterPro" id="IPR021102">
    <property type="entry name" value="PNGase_A"/>
</dbReference>
<name>A0A2C5XA76_9HYPO</name>
<dbReference type="OrthoDB" id="1612078at2759"/>
<keyword evidence="1" id="KW-0732">Signal</keyword>
<proteinExistence type="predicted"/>
<dbReference type="Pfam" id="PF25156">
    <property type="entry name" value="PNGase_A_C"/>
    <property type="match status" value="1"/>
</dbReference>
<dbReference type="Pfam" id="PF12222">
    <property type="entry name" value="PNGaseA"/>
    <property type="match status" value="1"/>
</dbReference>
<dbReference type="EMBL" id="NJET01000036">
    <property type="protein sequence ID" value="PHH64099.1"/>
    <property type="molecule type" value="Genomic_DNA"/>
</dbReference>
<comment type="caution">
    <text evidence="3">The sequence shown here is derived from an EMBL/GenBank/DDBJ whole genome shotgun (WGS) entry which is preliminary data.</text>
</comment>
<feature type="domain" description="Peptide N-acetyl-beta-D-glucosaminyl asparaginase amidase A N-terminal" evidence="2">
    <location>
        <begin position="101"/>
        <end position="408"/>
    </location>
</feature>
<dbReference type="PANTHER" id="PTHR31104">
    <property type="entry name" value="PEPTIDE-N4-(N-ACETYL-BETA-GLUCOSAMINYL)ASPARAGINE AMIDASE A PROTEIN"/>
    <property type="match status" value="1"/>
</dbReference>
<organism evidence="3 4">
    <name type="scientific">Ophiocordyceps australis</name>
    <dbReference type="NCBI Taxonomy" id="1399860"/>
    <lineage>
        <taxon>Eukaryota</taxon>
        <taxon>Fungi</taxon>
        <taxon>Dikarya</taxon>
        <taxon>Ascomycota</taxon>
        <taxon>Pezizomycotina</taxon>
        <taxon>Sordariomycetes</taxon>
        <taxon>Hypocreomycetidae</taxon>
        <taxon>Hypocreales</taxon>
        <taxon>Ophiocordycipitaceae</taxon>
        <taxon>Ophiocordyceps</taxon>
    </lineage>
</organism>
<evidence type="ECO:0000259" key="2">
    <source>
        <dbReference type="Pfam" id="PF12222"/>
    </source>
</evidence>
<reference evidence="3 4" key="1">
    <citation type="submission" date="2017-06" db="EMBL/GenBank/DDBJ databases">
        <title>Ant-infecting Ophiocordyceps genomes reveal a high diversity of potential behavioral manipulation genes and a possible major role for enterotoxins.</title>
        <authorList>
            <person name="De Bekker C."/>
            <person name="Evans H.C."/>
            <person name="Brachmann A."/>
            <person name="Hughes D.P."/>
        </authorList>
    </citation>
    <scope>NUCLEOTIDE SEQUENCE [LARGE SCALE GENOMIC DNA]</scope>
    <source>
        <strain evidence="3 4">Map64</strain>
    </source>
</reference>
<protein>
    <recommendedName>
        <fullName evidence="2">Peptide N-acetyl-beta-D-glucosaminyl asparaginase amidase A N-terminal domain-containing protein</fullName>
    </recommendedName>
</protein>
<feature type="signal peptide" evidence="1">
    <location>
        <begin position="1"/>
        <end position="22"/>
    </location>
</feature>